<name>A0A438FQQ1_VITVI</name>
<dbReference type="InterPro" id="IPR025886">
    <property type="entry name" value="PP2-like"/>
</dbReference>
<dbReference type="Pfam" id="PF14299">
    <property type="entry name" value="PP2"/>
    <property type="match status" value="1"/>
</dbReference>
<organism evidence="1 2">
    <name type="scientific">Vitis vinifera</name>
    <name type="common">Grape</name>
    <dbReference type="NCBI Taxonomy" id="29760"/>
    <lineage>
        <taxon>Eukaryota</taxon>
        <taxon>Viridiplantae</taxon>
        <taxon>Streptophyta</taxon>
        <taxon>Embryophyta</taxon>
        <taxon>Tracheophyta</taxon>
        <taxon>Spermatophyta</taxon>
        <taxon>Magnoliopsida</taxon>
        <taxon>eudicotyledons</taxon>
        <taxon>Gunneridae</taxon>
        <taxon>Pentapetalae</taxon>
        <taxon>rosids</taxon>
        <taxon>Vitales</taxon>
        <taxon>Vitaceae</taxon>
        <taxon>Viteae</taxon>
        <taxon>Vitis</taxon>
    </lineage>
</organism>
<gene>
    <name evidence="1" type="primary">PP2A9_2</name>
    <name evidence="1" type="ORF">CK203_058519</name>
</gene>
<proteinExistence type="predicted"/>
<dbReference type="Proteomes" id="UP000288805">
    <property type="component" value="Unassembled WGS sequence"/>
</dbReference>
<reference evidence="1 2" key="1">
    <citation type="journal article" date="2018" name="PLoS Genet.">
        <title>Population sequencing reveals clonal diversity and ancestral inbreeding in the grapevine cultivar Chardonnay.</title>
        <authorList>
            <person name="Roach M.J."/>
            <person name="Johnson D.L."/>
            <person name="Bohlmann J."/>
            <person name="van Vuuren H.J."/>
            <person name="Jones S.J."/>
            <person name="Pretorius I.S."/>
            <person name="Schmidt S.A."/>
            <person name="Borneman A.R."/>
        </authorList>
    </citation>
    <scope>NUCLEOTIDE SEQUENCE [LARGE SCALE GENOMIC DNA]</scope>
    <source>
        <strain evidence="2">cv. Chardonnay</strain>
        <tissue evidence="1">Leaf</tissue>
    </source>
</reference>
<comment type="caution">
    <text evidence="1">The sequence shown here is derived from an EMBL/GenBank/DDBJ whole genome shotgun (WGS) entry which is preliminary data.</text>
</comment>
<evidence type="ECO:0000313" key="2">
    <source>
        <dbReference type="Proteomes" id="UP000288805"/>
    </source>
</evidence>
<dbReference type="EMBL" id="QGNW01000779">
    <property type="protein sequence ID" value="RVW62290.1"/>
    <property type="molecule type" value="Genomic_DNA"/>
</dbReference>
<sequence>MVLKRKSSGGPAELLQVCWLEVSGSVPIRSASIGTKFRITFQVSFKSDAFGWNNCPVCVMAKFGKKGKYTWTKITLRTDYSRPTNILPSPEGLEIVTKDATTPNVNDTIYFGLYEVWSGKWKGGLELHNATCAACSVQCAACTFKSMAYIIGIKDAE</sequence>
<protein>
    <submittedName>
        <fullName evidence="1">Protein phloem 2-like A9</fullName>
    </submittedName>
</protein>
<accession>A0A438FQQ1</accession>
<evidence type="ECO:0000313" key="1">
    <source>
        <dbReference type="EMBL" id="RVW62290.1"/>
    </source>
</evidence>
<dbReference type="AlphaFoldDB" id="A0A438FQQ1"/>